<dbReference type="AlphaFoldDB" id="A0A7J4XNG6"/>
<dbReference type="EMBL" id="VWMK01000002">
    <property type="protein sequence ID" value="KAA3769438.1"/>
    <property type="molecule type" value="Genomic_DNA"/>
</dbReference>
<comment type="caution">
    <text evidence="1">The sequence shown here is derived from an EMBL/GenBank/DDBJ whole genome shotgun (WGS) entry which is preliminary data.</text>
</comment>
<keyword evidence="1" id="KW-0489">Methyltransferase</keyword>
<dbReference type="RefSeq" id="WP_130058624.1">
    <property type="nucleotide sequence ID" value="NZ_JADNPJ010000002.1"/>
</dbReference>
<name>A0A7J4XNG6_9BACE</name>
<evidence type="ECO:0000313" key="2">
    <source>
        <dbReference type="Proteomes" id="UP000422221"/>
    </source>
</evidence>
<dbReference type="GO" id="GO:0008168">
    <property type="term" value="F:methyltransferase activity"/>
    <property type="evidence" value="ECO:0007669"/>
    <property type="project" value="UniProtKB-KW"/>
</dbReference>
<sequence>MARIVENPKGFKVIEVPRIEVVERLAEYGAVGICDYCGDSDTNGYYIAVLNRWYCPKCYQEWLQRAVKHTEDIPFEERHFELYKRVFNL</sequence>
<protein>
    <submittedName>
        <fullName evidence="1">Demethylase</fullName>
    </submittedName>
</protein>
<evidence type="ECO:0000313" key="1">
    <source>
        <dbReference type="EMBL" id="KAA3769438.1"/>
    </source>
</evidence>
<gene>
    <name evidence="1" type="ORF">F3F73_03180</name>
</gene>
<accession>A0A7J4XNG6</accession>
<dbReference type="Proteomes" id="UP000422221">
    <property type="component" value="Unassembled WGS sequence"/>
</dbReference>
<keyword evidence="1" id="KW-0808">Transferase</keyword>
<dbReference type="GO" id="GO:0032259">
    <property type="term" value="P:methylation"/>
    <property type="evidence" value="ECO:0007669"/>
    <property type="project" value="UniProtKB-KW"/>
</dbReference>
<organism evidence="1 2">
    <name type="scientific">Bacteroides salyersiae</name>
    <dbReference type="NCBI Taxonomy" id="291644"/>
    <lineage>
        <taxon>Bacteria</taxon>
        <taxon>Pseudomonadati</taxon>
        <taxon>Bacteroidota</taxon>
        <taxon>Bacteroidia</taxon>
        <taxon>Bacteroidales</taxon>
        <taxon>Bacteroidaceae</taxon>
        <taxon>Bacteroides</taxon>
    </lineage>
</organism>
<proteinExistence type="predicted"/>
<reference evidence="1 2" key="1">
    <citation type="journal article" date="2019" name="Nat. Med.">
        <title>A library of human gut bacterial isolates paired with longitudinal multiomics data enables mechanistic microbiome research.</title>
        <authorList>
            <person name="Poyet M."/>
            <person name="Groussin M."/>
            <person name="Gibbons S.M."/>
            <person name="Avila-Pacheco J."/>
            <person name="Jiang X."/>
            <person name="Kearney S.M."/>
            <person name="Perrotta A.R."/>
            <person name="Berdy B."/>
            <person name="Zhao S."/>
            <person name="Lieberman T.D."/>
            <person name="Swanson P.K."/>
            <person name="Smith M."/>
            <person name="Roesemann S."/>
            <person name="Alexander J.E."/>
            <person name="Rich S.A."/>
            <person name="Livny J."/>
            <person name="Vlamakis H."/>
            <person name="Clish C."/>
            <person name="Bullock K."/>
            <person name="Deik A."/>
            <person name="Scott J."/>
            <person name="Pierce K.A."/>
            <person name="Xavier R.J."/>
            <person name="Alm E.J."/>
        </authorList>
    </citation>
    <scope>NUCLEOTIDE SEQUENCE [LARGE SCALE GENOMIC DNA]</scope>
    <source>
        <strain evidence="1 2">BIOML-A10</strain>
    </source>
</reference>